<evidence type="ECO:0000313" key="2">
    <source>
        <dbReference type="Proteomes" id="UP000499080"/>
    </source>
</evidence>
<name>A0A4Y2CC91_ARAVE</name>
<dbReference type="Proteomes" id="UP000499080">
    <property type="component" value="Unassembled WGS sequence"/>
</dbReference>
<reference evidence="1 2" key="1">
    <citation type="journal article" date="2019" name="Sci. Rep.">
        <title>Orb-weaving spider Araneus ventricosus genome elucidates the spidroin gene catalogue.</title>
        <authorList>
            <person name="Kono N."/>
            <person name="Nakamura H."/>
            <person name="Ohtoshi R."/>
            <person name="Moran D.A.P."/>
            <person name="Shinohara A."/>
            <person name="Yoshida Y."/>
            <person name="Fujiwara M."/>
            <person name="Mori M."/>
            <person name="Tomita M."/>
            <person name="Arakawa K."/>
        </authorList>
    </citation>
    <scope>NUCLEOTIDE SEQUENCE [LARGE SCALE GENOMIC DNA]</scope>
</reference>
<accession>A0A4Y2CC91</accession>
<gene>
    <name evidence="1" type="ORF">AVEN_218971_1</name>
</gene>
<sequence>MTSKLFTIDELMEDKLSDANLGDDEEVVPPFCKDALDSIEKLQAHFFCEKNNEILFNELNSIHNALLNTYKQSACQTTVNDFLKI</sequence>
<proteinExistence type="predicted"/>
<dbReference type="EMBL" id="BGPR01000174">
    <property type="protein sequence ID" value="GBM01850.1"/>
    <property type="molecule type" value="Genomic_DNA"/>
</dbReference>
<dbReference type="AlphaFoldDB" id="A0A4Y2CC91"/>
<comment type="caution">
    <text evidence="1">The sequence shown here is derived from an EMBL/GenBank/DDBJ whole genome shotgun (WGS) entry which is preliminary data.</text>
</comment>
<protein>
    <submittedName>
        <fullName evidence="1">Uncharacterized protein</fullName>
    </submittedName>
</protein>
<dbReference type="OrthoDB" id="9909311at2759"/>
<organism evidence="1 2">
    <name type="scientific">Araneus ventricosus</name>
    <name type="common">Orbweaver spider</name>
    <name type="synonym">Epeira ventricosa</name>
    <dbReference type="NCBI Taxonomy" id="182803"/>
    <lineage>
        <taxon>Eukaryota</taxon>
        <taxon>Metazoa</taxon>
        <taxon>Ecdysozoa</taxon>
        <taxon>Arthropoda</taxon>
        <taxon>Chelicerata</taxon>
        <taxon>Arachnida</taxon>
        <taxon>Araneae</taxon>
        <taxon>Araneomorphae</taxon>
        <taxon>Entelegynae</taxon>
        <taxon>Araneoidea</taxon>
        <taxon>Araneidae</taxon>
        <taxon>Araneus</taxon>
    </lineage>
</organism>
<evidence type="ECO:0000313" key="1">
    <source>
        <dbReference type="EMBL" id="GBM01850.1"/>
    </source>
</evidence>
<keyword evidence="2" id="KW-1185">Reference proteome</keyword>